<feature type="region of interest" description="Disordered" evidence="1">
    <location>
        <begin position="23"/>
        <end position="59"/>
    </location>
</feature>
<dbReference type="RefSeq" id="WP_285982840.1">
    <property type="nucleotide sequence ID" value="NZ_JASVDS010000003.1"/>
</dbReference>
<feature type="region of interest" description="Disordered" evidence="1">
    <location>
        <begin position="310"/>
        <end position="330"/>
    </location>
</feature>
<protein>
    <submittedName>
        <fullName evidence="3">Uncharacterized protein</fullName>
    </submittedName>
</protein>
<evidence type="ECO:0000256" key="1">
    <source>
        <dbReference type="SAM" id="MobiDB-lite"/>
    </source>
</evidence>
<keyword evidence="2" id="KW-0732">Signal</keyword>
<feature type="chain" id="PRO_5047058842" evidence="2">
    <location>
        <begin position="26"/>
        <end position="330"/>
    </location>
</feature>
<feature type="compositionally biased region" description="Low complexity" evidence="1">
    <location>
        <begin position="23"/>
        <end position="35"/>
    </location>
</feature>
<sequence length="330" mass="35047">MKHRHAALTALAAVLITTSQMPAGAQSPASGMAAPAPAPSPATPPATSPAPSAPTPPAADAAAKPVVAVVAAVGDRIGLVRQRKSVGSNLAPYSRHSMQVPGGSLNMAVLKGLDEALELEEPDAEHVLMAWNPPEELAQRLDKAPGSDREKLMLAEVLAFLKGMPERAKWTRIELVVPYFSGLQLNGLGNRLSGVGIYIQPLKNERVQLTAEGDIEEAPDSDAGTRTTVNPNDGTKRASATYIAPYFYFERLTLDAQTLNILKRQRMFEHTKYADPESTAVDPAKQVSPSVLAERLVGLVERAAFKSVRGQGQVEVGPVRAPQAPAPQQP</sequence>
<gene>
    <name evidence="3" type="ORF">QRD43_12700</name>
</gene>
<organism evidence="3 4">
    <name type="scientific">Roseateles subflavus</name>
    <dbReference type="NCBI Taxonomy" id="3053353"/>
    <lineage>
        <taxon>Bacteria</taxon>
        <taxon>Pseudomonadati</taxon>
        <taxon>Pseudomonadota</taxon>
        <taxon>Betaproteobacteria</taxon>
        <taxon>Burkholderiales</taxon>
        <taxon>Sphaerotilaceae</taxon>
        <taxon>Roseateles</taxon>
    </lineage>
</organism>
<accession>A0ABT7LIS2</accession>
<feature type="compositionally biased region" description="Pro residues" evidence="1">
    <location>
        <begin position="36"/>
        <end position="57"/>
    </location>
</feature>
<dbReference type="EMBL" id="JASVDS010000003">
    <property type="protein sequence ID" value="MDL5032765.1"/>
    <property type="molecule type" value="Genomic_DNA"/>
</dbReference>
<proteinExistence type="predicted"/>
<reference evidence="3 4" key="1">
    <citation type="submission" date="2023-06" db="EMBL/GenBank/DDBJ databases">
        <title>Pelomonas sp. APW6 16S ribosomal RNA gene genome sequencing and assembly.</title>
        <authorList>
            <person name="Woo H."/>
        </authorList>
    </citation>
    <scope>NUCLEOTIDE SEQUENCE [LARGE SCALE GENOMIC DNA]</scope>
    <source>
        <strain evidence="3 4">APW6</strain>
    </source>
</reference>
<name>A0ABT7LIS2_9BURK</name>
<keyword evidence="4" id="KW-1185">Reference proteome</keyword>
<evidence type="ECO:0000313" key="3">
    <source>
        <dbReference type="EMBL" id="MDL5032765.1"/>
    </source>
</evidence>
<feature type="signal peptide" evidence="2">
    <location>
        <begin position="1"/>
        <end position="25"/>
    </location>
</feature>
<evidence type="ECO:0000256" key="2">
    <source>
        <dbReference type="SAM" id="SignalP"/>
    </source>
</evidence>
<dbReference type="Proteomes" id="UP001238603">
    <property type="component" value="Unassembled WGS sequence"/>
</dbReference>
<evidence type="ECO:0000313" key="4">
    <source>
        <dbReference type="Proteomes" id="UP001238603"/>
    </source>
</evidence>
<comment type="caution">
    <text evidence="3">The sequence shown here is derived from an EMBL/GenBank/DDBJ whole genome shotgun (WGS) entry which is preliminary data.</text>
</comment>